<name>A0A935W3W5_9PROT</name>
<evidence type="ECO:0000313" key="2">
    <source>
        <dbReference type="Proteomes" id="UP000706151"/>
    </source>
</evidence>
<dbReference type="Proteomes" id="UP000706151">
    <property type="component" value="Unassembled WGS sequence"/>
</dbReference>
<organism evidence="1 2">
    <name type="scientific">Candidatus Accumulibacter affinis</name>
    <dbReference type="NCBI Taxonomy" id="2954384"/>
    <lineage>
        <taxon>Bacteria</taxon>
        <taxon>Pseudomonadati</taxon>
        <taxon>Pseudomonadota</taxon>
        <taxon>Betaproteobacteria</taxon>
        <taxon>Candidatus Accumulibacter</taxon>
    </lineage>
</organism>
<dbReference type="EMBL" id="JADJOT010000005">
    <property type="protein sequence ID" value="MBK7953489.1"/>
    <property type="molecule type" value="Genomic_DNA"/>
</dbReference>
<reference evidence="1 2" key="1">
    <citation type="submission" date="2020-10" db="EMBL/GenBank/DDBJ databases">
        <title>Connecting structure to function with the recovery of over 1000 high-quality activated sludge metagenome-assembled genomes encoding full-length rRNA genes using long-read sequencing.</title>
        <authorList>
            <person name="Singleton C.M."/>
            <person name="Petriglieri F."/>
            <person name="Kristensen J.M."/>
            <person name="Kirkegaard R.H."/>
            <person name="Michaelsen T.Y."/>
            <person name="Andersen M.H."/>
            <person name="Karst S.M."/>
            <person name="Dueholm M.S."/>
            <person name="Nielsen P.H."/>
            <person name="Albertsen M."/>
        </authorList>
    </citation>
    <scope>NUCLEOTIDE SEQUENCE [LARGE SCALE GENOMIC DNA]</scope>
    <source>
        <strain evidence="1">Fred_18-Q3-R57-64_BAT3C.720</strain>
    </source>
</reference>
<evidence type="ECO:0000313" key="1">
    <source>
        <dbReference type="EMBL" id="MBK7953489.1"/>
    </source>
</evidence>
<dbReference type="AlphaFoldDB" id="A0A935W3W5"/>
<comment type="caution">
    <text evidence="1">The sequence shown here is derived from an EMBL/GenBank/DDBJ whole genome shotgun (WGS) entry which is preliminary data.</text>
</comment>
<protein>
    <submittedName>
        <fullName evidence="1">Uncharacterized protein</fullName>
    </submittedName>
</protein>
<accession>A0A935W3W5</accession>
<sequence length="66" mass="6988">MKVMMVVEGDDCALLIEPEDAEGRALLAAFGVRGEFRTRLGSTRKPSDLSAAQFAASYEGAPVGLD</sequence>
<gene>
    <name evidence="1" type="ORF">IPK02_05675</name>
</gene>
<proteinExistence type="predicted"/>